<evidence type="ECO:0000313" key="3">
    <source>
        <dbReference type="EMBL" id="SOJ56676.1"/>
    </source>
</evidence>
<organism evidence="3 4">
    <name type="scientific">Mycobacterium simulans</name>
    <dbReference type="NCBI Taxonomy" id="627089"/>
    <lineage>
        <taxon>Bacteria</taxon>
        <taxon>Bacillati</taxon>
        <taxon>Actinomycetota</taxon>
        <taxon>Actinomycetes</taxon>
        <taxon>Mycobacteriales</taxon>
        <taxon>Mycobacteriaceae</taxon>
        <taxon>Mycobacterium</taxon>
    </lineage>
</organism>
<dbReference type="Gene3D" id="3.40.50.1820">
    <property type="entry name" value="alpha/beta hydrolase"/>
    <property type="match status" value="1"/>
</dbReference>
<evidence type="ECO:0000259" key="2">
    <source>
        <dbReference type="Pfam" id="PF08237"/>
    </source>
</evidence>
<dbReference type="SUPFAM" id="SSF53474">
    <property type="entry name" value="alpha/beta-Hydrolases"/>
    <property type="match status" value="1"/>
</dbReference>
<comment type="caution">
    <text evidence="3">The sequence shown here is derived from an EMBL/GenBank/DDBJ whole genome shotgun (WGS) entry which is preliminary data.</text>
</comment>
<proteinExistence type="predicted"/>
<accession>A0A7Z7NC49</accession>
<dbReference type="Gene3D" id="1.10.287.850">
    <property type="entry name" value="HP0062-like domain"/>
    <property type="match status" value="1"/>
</dbReference>
<protein>
    <submittedName>
        <fullName evidence="3">PE family protein PE3</fullName>
    </submittedName>
</protein>
<keyword evidence="4" id="KW-1185">Reference proteome</keyword>
<dbReference type="InterPro" id="IPR013228">
    <property type="entry name" value="PE-PPE_C"/>
</dbReference>
<dbReference type="EMBL" id="OCTY01000002">
    <property type="protein sequence ID" value="SOJ56676.1"/>
    <property type="molecule type" value="Genomic_DNA"/>
</dbReference>
<feature type="domain" description="PE-PPE" evidence="2">
    <location>
        <begin position="159"/>
        <end position="383"/>
    </location>
</feature>
<dbReference type="Proteomes" id="UP000554965">
    <property type="component" value="Unassembled WGS sequence"/>
</dbReference>
<dbReference type="Pfam" id="PF08237">
    <property type="entry name" value="PE-PPE"/>
    <property type="match status" value="1"/>
</dbReference>
<dbReference type="AlphaFoldDB" id="A0A7Z7NC49"/>
<dbReference type="SUPFAM" id="SSF140459">
    <property type="entry name" value="PE/PPE dimer-like"/>
    <property type="match status" value="1"/>
</dbReference>
<evidence type="ECO:0000259" key="1">
    <source>
        <dbReference type="Pfam" id="PF00934"/>
    </source>
</evidence>
<evidence type="ECO:0000313" key="4">
    <source>
        <dbReference type="Proteomes" id="UP000554965"/>
    </source>
</evidence>
<dbReference type="InterPro" id="IPR038332">
    <property type="entry name" value="PPE_sf"/>
</dbReference>
<dbReference type="InterPro" id="IPR000084">
    <property type="entry name" value="PE-PGRS_N"/>
</dbReference>
<dbReference type="RefSeq" id="WP_186244258.1">
    <property type="nucleotide sequence ID" value="NZ_OCTY01000002.1"/>
</dbReference>
<feature type="domain" description="PE" evidence="1">
    <location>
        <begin position="4"/>
        <end position="94"/>
    </location>
</feature>
<dbReference type="Pfam" id="PF00934">
    <property type="entry name" value="PE"/>
    <property type="match status" value="1"/>
</dbReference>
<sequence>MTYVNASPATIAAVAADVEGIGSAIRAAGAVAADRTTDVMQMAADEVSRAVAVLFSEQGRQFQAVSAQTAAFHDEFVRVLSGAGTAYASTEAVNAALARAALISNRTAATTSTLTSTVRQAASAAATTTALVMGPSDVPLPSTTFVNAVDSLYIRPHHPGAVPQALYTPENLFPTSGIFNMTFDVSVAEGVAILDNAIKQQIAHSDVVVFGYSQSATIASLEMRQLAALPAGERPSVDQLSFVLVGDPNNPNGGLFSRFDGLRLPSLGITFSGATPHDVYPTTIYSKEYDGYADFPRYPLNIVSTLNALMGIATEHGHYPDFSSGLVESAVQLPTEGDTLTTYYMIPTEHLPLLAPLRAIPVVGAPLASLIEPNARVIVNLGYGDPDYGYSTGPANVPTGFGVFPEVSPIEVLDALAAGTQQGISQASADLAAMVPSLSPWDLWRLDPSGLTGGMSFSPATALNSLVTTAADTIKNVDTPDLLGTTTVQSIADNVIDSLQVANTEIVDAFTIIATNSIAFIEPSADIALAIAVTIPSYNFNLFLDGISEAVNGNPYGLVNAIGYPLAASTALISLALFIEAEATIYRVILPNISALSGLIGVN</sequence>
<name>A0A7Z7NC49_9MYCO</name>
<dbReference type="InterPro" id="IPR029058">
    <property type="entry name" value="AB_hydrolase_fold"/>
</dbReference>
<reference evidence="3 4" key="1">
    <citation type="submission" date="2017-10" db="EMBL/GenBank/DDBJ databases">
        <authorList>
            <consortium name="Urmite Genomes"/>
        </authorList>
    </citation>
    <scope>NUCLEOTIDE SEQUENCE [LARGE SCALE GENOMIC DNA]</scope>
    <source>
        <strain evidence="3 4">FB-527</strain>
    </source>
</reference>
<gene>
    <name evidence="3" type="primary">PE3_12</name>
    <name evidence="3" type="ORF">MSIMFB_04151</name>
</gene>